<gene>
    <name evidence="8" type="ORF">WMY93_029557</name>
</gene>
<evidence type="ECO:0000256" key="5">
    <source>
        <dbReference type="SAM" id="MobiDB-lite"/>
    </source>
</evidence>
<feature type="compositionally biased region" description="Low complexity" evidence="5">
    <location>
        <begin position="88"/>
        <end position="147"/>
    </location>
</feature>
<feature type="transmembrane region" description="Helical" evidence="6">
    <location>
        <begin position="366"/>
        <end position="385"/>
    </location>
</feature>
<dbReference type="PROSITE" id="PS50261">
    <property type="entry name" value="G_PROTEIN_RECEP_F2_4"/>
    <property type="match status" value="1"/>
</dbReference>
<feature type="transmembrane region" description="Helical" evidence="6">
    <location>
        <begin position="336"/>
        <end position="359"/>
    </location>
</feature>
<feature type="compositionally biased region" description="Low complexity" evidence="5">
    <location>
        <begin position="156"/>
        <end position="168"/>
    </location>
</feature>
<reference evidence="9" key="1">
    <citation type="submission" date="2024-04" db="EMBL/GenBank/DDBJ databases">
        <title>Salinicola lusitanus LLJ914,a marine bacterium isolated from the Okinawa Trough.</title>
        <authorList>
            <person name="Li J."/>
        </authorList>
    </citation>
    <scope>NUCLEOTIDE SEQUENCE [LARGE SCALE GENOMIC DNA]</scope>
</reference>
<dbReference type="Proteomes" id="UP001460270">
    <property type="component" value="Unassembled WGS sequence"/>
</dbReference>
<keyword evidence="2 6" id="KW-0812">Transmembrane</keyword>
<feature type="region of interest" description="Disordered" evidence="5">
    <location>
        <begin position="82"/>
        <end position="168"/>
    </location>
</feature>
<dbReference type="PROSITE" id="PS00650">
    <property type="entry name" value="G_PROTEIN_RECEP_F2_2"/>
    <property type="match status" value="1"/>
</dbReference>
<protein>
    <recommendedName>
        <fullName evidence="7">G-protein coupled receptors family 2 profile 2 domain-containing protein</fullName>
    </recommendedName>
</protein>
<dbReference type="Pfam" id="PF00002">
    <property type="entry name" value="7tm_2"/>
    <property type="match status" value="2"/>
</dbReference>
<accession>A0AAW0MK95</accession>
<dbReference type="GO" id="GO:0007189">
    <property type="term" value="P:adenylate cyclase-activating G protein-coupled receptor signaling pathway"/>
    <property type="evidence" value="ECO:0007669"/>
    <property type="project" value="TreeGrafter"/>
</dbReference>
<keyword evidence="9" id="KW-1185">Reference proteome</keyword>
<dbReference type="InterPro" id="IPR000832">
    <property type="entry name" value="GPCR_2_secretin-like"/>
</dbReference>
<comment type="caution">
    <text evidence="8">The sequence shown here is derived from an EMBL/GenBank/DDBJ whole genome shotgun (WGS) entry which is preliminary data.</text>
</comment>
<evidence type="ECO:0000256" key="1">
    <source>
        <dbReference type="ARBA" id="ARBA00004141"/>
    </source>
</evidence>
<evidence type="ECO:0000256" key="3">
    <source>
        <dbReference type="ARBA" id="ARBA00022989"/>
    </source>
</evidence>
<feature type="transmembrane region" description="Helical" evidence="6">
    <location>
        <begin position="505"/>
        <end position="527"/>
    </location>
</feature>
<dbReference type="Gene3D" id="1.20.1070.10">
    <property type="entry name" value="Rhodopsin 7-helix transmembrane proteins"/>
    <property type="match status" value="2"/>
</dbReference>
<dbReference type="GO" id="GO:0005886">
    <property type="term" value="C:plasma membrane"/>
    <property type="evidence" value="ECO:0007669"/>
    <property type="project" value="TreeGrafter"/>
</dbReference>
<dbReference type="EMBL" id="JBBPFD010000022">
    <property type="protein sequence ID" value="KAK7881148.1"/>
    <property type="molecule type" value="Genomic_DNA"/>
</dbReference>
<feature type="transmembrane region" description="Helical" evidence="6">
    <location>
        <begin position="458"/>
        <end position="484"/>
    </location>
</feature>
<evidence type="ECO:0000313" key="8">
    <source>
        <dbReference type="EMBL" id="KAK7881148.1"/>
    </source>
</evidence>
<keyword evidence="3 6" id="KW-1133">Transmembrane helix</keyword>
<dbReference type="PANTHER" id="PTHR12011">
    <property type="entry name" value="ADHESION G-PROTEIN COUPLED RECEPTOR"/>
    <property type="match status" value="1"/>
</dbReference>
<evidence type="ECO:0000256" key="6">
    <source>
        <dbReference type="SAM" id="Phobius"/>
    </source>
</evidence>
<evidence type="ECO:0000256" key="4">
    <source>
        <dbReference type="ARBA" id="ARBA00023136"/>
    </source>
</evidence>
<evidence type="ECO:0000313" key="9">
    <source>
        <dbReference type="Proteomes" id="UP001460270"/>
    </source>
</evidence>
<name>A0AAW0MK95_9GOBI</name>
<dbReference type="AlphaFoldDB" id="A0AAW0MK95"/>
<keyword evidence="4 6" id="KW-0472">Membrane</keyword>
<evidence type="ECO:0000256" key="2">
    <source>
        <dbReference type="ARBA" id="ARBA00022692"/>
    </source>
</evidence>
<organism evidence="8 9">
    <name type="scientific">Mugilogobius chulae</name>
    <name type="common">yellowstripe goby</name>
    <dbReference type="NCBI Taxonomy" id="88201"/>
    <lineage>
        <taxon>Eukaryota</taxon>
        <taxon>Metazoa</taxon>
        <taxon>Chordata</taxon>
        <taxon>Craniata</taxon>
        <taxon>Vertebrata</taxon>
        <taxon>Euteleostomi</taxon>
        <taxon>Actinopterygii</taxon>
        <taxon>Neopterygii</taxon>
        <taxon>Teleostei</taxon>
        <taxon>Neoteleostei</taxon>
        <taxon>Acanthomorphata</taxon>
        <taxon>Gobiaria</taxon>
        <taxon>Gobiiformes</taxon>
        <taxon>Gobioidei</taxon>
        <taxon>Gobiidae</taxon>
        <taxon>Gobionellinae</taxon>
        <taxon>Mugilogobius</taxon>
    </lineage>
</organism>
<dbReference type="GO" id="GO:0004930">
    <property type="term" value="F:G protein-coupled receptor activity"/>
    <property type="evidence" value="ECO:0007669"/>
    <property type="project" value="InterPro"/>
</dbReference>
<evidence type="ECO:0000259" key="7">
    <source>
        <dbReference type="PROSITE" id="PS50261"/>
    </source>
</evidence>
<proteinExistence type="predicted"/>
<feature type="domain" description="G-protein coupled receptors family 2 profile 2" evidence="7">
    <location>
        <begin position="334"/>
        <end position="556"/>
    </location>
</feature>
<feature type="transmembrane region" description="Helical" evidence="6">
    <location>
        <begin position="533"/>
        <end position="555"/>
    </location>
</feature>
<dbReference type="PANTHER" id="PTHR12011:SF264">
    <property type="entry name" value="ADHESION G-PROTEIN COUPLED RECEPTOR G2"/>
    <property type="match status" value="1"/>
</dbReference>
<dbReference type="InterPro" id="IPR017983">
    <property type="entry name" value="GPCR_2_secretin-like_CS"/>
</dbReference>
<comment type="subcellular location">
    <subcellularLocation>
        <location evidence="1">Membrane</location>
        <topology evidence="1">Multi-pass membrane protein</topology>
    </subcellularLocation>
</comment>
<dbReference type="InterPro" id="IPR017981">
    <property type="entry name" value="GPCR_2-like_7TM"/>
</dbReference>
<feature type="transmembrane region" description="Helical" evidence="6">
    <location>
        <begin position="391"/>
        <end position="412"/>
    </location>
</feature>
<sequence>MTTVSPTQNVTAHLTTASMKNRTEGVLNVTTSSPTSFVSASDQTTANSTDNTTIITTKPQVNVTAEEVSTTPVINATTTAMSHLQTQESTPNITESSTSSTTESSTTSTIESNTTSTTESSTTSTTESYTIEASTTSLQTMTTSGTTNPDTGLIPTTTTEQTTRSQQELEQDADNLLAETADVSKLNSSQVEPFISTVNNELNLELCGSAGGSLGLKLVVSGENEILSSTSLVLAVQAVDGNAFSSTTANIFNTDNVQISARRARSTEAPLGSVFLPASLTEGLSPEEKNRTSRVQFTFTPRARFSCCNHLTSFAVLLDFSREGITDPVQAQLLTFITYIGCGISAVFLSFTIVTYLLFEKLLRDIPAKILVQLCISLLLLNLLFLVDGWLALFTANGLCISTAFFLHYFLLTSFTWTGLRLCTCTSVSSVSSLRTSANTCEVFPHGLGCWLRNDLAFYIGVVAYFLLIFLFCLIVFVVVMAQLARIKRQNPQNQNPNRGVLADLRSVSGLIILLGLTWGFALFAWGPLYLPFVYLFTIFNSLQGFFIFVFHCAIKENVQRQWRTYLCCGNLRLPENSDWSRTATHNHKNSSFARMSSSAAHLTSSSTSVVSDINSSGSVYADSGISDGSNSDVVLNELHRRNMTHQDHL</sequence>
<dbReference type="GO" id="GO:0007166">
    <property type="term" value="P:cell surface receptor signaling pathway"/>
    <property type="evidence" value="ECO:0007669"/>
    <property type="project" value="InterPro"/>
</dbReference>